<dbReference type="PANTHER" id="PTHR45825">
    <property type="entry name" value="GRANULE-BOUND STARCH SYNTHASE 1, CHLOROPLASTIC/AMYLOPLASTIC"/>
    <property type="match status" value="1"/>
</dbReference>
<evidence type="ECO:0000256" key="10">
    <source>
        <dbReference type="ARBA" id="ARBA00023234"/>
    </source>
</evidence>
<dbReference type="InterPro" id="IPR001296">
    <property type="entry name" value="Glyco_trans_1"/>
</dbReference>
<dbReference type="Gene3D" id="3.40.50.2000">
    <property type="entry name" value="Glycogen Phosphorylase B"/>
    <property type="match status" value="2"/>
</dbReference>
<comment type="catalytic activity">
    <reaction evidence="1">
        <text>[(1-&gt;4)-alpha-D-glucosyl](n) + ADP-alpha-D-glucose = [(1-&gt;4)-alpha-D-glucosyl](n+1) + ADP + H(+)</text>
        <dbReference type="Rhea" id="RHEA:18189"/>
        <dbReference type="Rhea" id="RHEA-COMP:9584"/>
        <dbReference type="Rhea" id="RHEA-COMP:9587"/>
        <dbReference type="ChEBI" id="CHEBI:15378"/>
        <dbReference type="ChEBI" id="CHEBI:15444"/>
        <dbReference type="ChEBI" id="CHEBI:57498"/>
        <dbReference type="ChEBI" id="CHEBI:456216"/>
        <dbReference type="EC" id="2.4.1.21"/>
    </reaction>
</comment>
<keyword evidence="9" id="KW-0809">Transit peptide</keyword>
<dbReference type="GO" id="GO:0009501">
    <property type="term" value="C:amyloplast"/>
    <property type="evidence" value="ECO:0007669"/>
    <property type="project" value="UniProtKB-SubCell"/>
</dbReference>
<evidence type="ECO:0000256" key="9">
    <source>
        <dbReference type="ARBA" id="ARBA00022946"/>
    </source>
</evidence>
<keyword evidence="7" id="KW-0808">Transferase</keyword>
<dbReference type="GO" id="GO:0009507">
    <property type="term" value="C:chloroplast"/>
    <property type="evidence" value="ECO:0007669"/>
    <property type="project" value="UniProtKB-SubCell"/>
</dbReference>
<evidence type="ECO:0000259" key="14">
    <source>
        <dbReference type="Pfam" id="PF08323"/>
    </source>
</evidence>
<feature type="compositionally biased region" description="Low complexity" evidence="12">
    <location>
        <begin position="209"/>
        <end position="221"/>
    </location>
</feature>
<evidence type="ECO:0000256" key="4">
    <source>
        <dbReference type="ARBA" id="ARBA00022528"/>
    </source>
</evidence>
<evidence type="ECO:0000256" key="7">
    <source>
        <dbReference type="ARBA" id="ARBA00022679"/>
    </source>
</evidence>
<evidence type="ECO:0000256" key="8">
    <source>
        <dbReference type="ARBA" id="ARBA00022922"/>
    </source>
</evidence>
<evidence type="ECO:0000256" key="11">
    <source>
        <dbReference type="RuleBase" id="RU361232"/>
    </source>
</evidence>
<organism evidence="15 16">
    <name type="scientific">Herrania umbratica</name>
    <dbReference type="NCBI Taxonomy" id="108875"/>
    <lineage>
        <taxon>Eukaryota</taxon>
        <taxon>Viridiplantae</taxon>
        <taxon>Streptophyta</taxon>
        <taxon>Embryophyta</taxon>
        <taxon>Tracheophyta</taxon>
        <taxon>Spermatophyta</taxon>
        <taxon>Magnoliopsida</taxon>
        <taxon>eudicotyledons</taxon>
        <taxon>Gunneridae</taxon>
        <taxon>Pentapetalae</taxon>
        <taxon>rosids</taxon>
        <taxon>malvids</taxon>
        <taxon>Malvales</taxon>
        <taxon>Malvaceae</taxon>
        <taxon>Byttnerioideae</taxon>
        <taxon>Herrania</taxon>
    </lineage>
</organism>
<comment type="pathway">
    <text evidence="2 11">Glycan biosynthesis; starch biosynthesis.</text>
</comment>
<evidence type="ECO:0000313" key="15">
    <source>
        <dbReference type="Proteomes" id="UP000504621"/>
    </source>
</evidence>
<dbReference type="SUPFAM" id="SSF53756">
    <property type="entry name" value="UDP-Glycosyltransferase/glycogen phosphorylase"/>
    <property type="match status" value="1"/>
</dbReference>
<keyword evidence="8 11" id="KW-0750">Starch biosynthesis</keyword>
<proteinExistence type="inferred from homology"/>
<feature type="domain" description="Glycosyl transferase family 1" evidence="13">
    <location>
        <begin position="564"/>
        <end position="708"/>
    </location>
</feature>
<feature type="region of interest" description="Disordered" evidence="12">
    <location>
        <begin position="170"/>
        <end position="223"/>
    </location>
</feature>
<evidence type="ECO:0000256" key="2">
    <source>
        <dbReference type="ARBA" id="ARBA00004727"/>
    </source>
</evidence>
<dbReference type="PANTHER" id="PTHR45825:SF2">
    <property type="entry name" value="STARCH SYNTHASE 2, CHLOROPLASTIC_AMYLOPLASTIC"/>
    <property type="match status" value="1"/>
</dbReference>
<evidence type="ECO:0000256" key="12">
    <source>
        <dbReference type="SAM" id="MobiDB-lite"/>
    </source>
</evidence>
<accession>A0A6J1BGV6</accession>
<dbReference type="HAMAP" id="MF_00484">
    <property type="entry name" value="Glycogen_synth"/>
    <property type="match status" value="1"/>
</dbReference>
<feature type="domain" description="Starch synthase catalytic" evidence="14">
    <location>
        <begin position="264"/>
        <end position="506"/>
    </location>
</feature>
<keyword evidence="4 11" id="KW-0150">Chloroplast</keyword>
<evidence type="ECO:0000256" key="3">
    <source>
        <dbReference type="ARBA" id="ARBA00010281"/>
    </source>
</evidence>
<dbReference type="GO" id="GO:0010021">
    <property type="term" value="P:amylopectin biosynthetic process"/>
    <property type="evidence" value="ECO:0007669"/>
    <property type="project" value="UniProtKB-ARBA"/>
</dbReference>
<dbReference type="GO" id="GO:0019252">
    <property type="term" value="P:starch biosynthetic process"/>
    <property type="evidence" value="ECO:0007669"/>
    <property type="project" value="UniProtKB-UniRule"/>
</dbReference>
<dbReference type="InterPro" id="IPR011835">
    <property type="entry name" value="GS/SS"/>
</dbReference>
<dbReference type="Proteomes" id="UP000504621">
    <property type="component" value="Unplaced"/>
</dbReference>
<dbReference type="UniPathway" id="UPA00152"/>
<feature type="compositionally biased region" description="Polar residues" evidence="12">
    <location>
        <begin position="189"/>
        <end position="199"/>
    </location>
</feature>
<gene>
    <name evidence="16" type="primary">LOC110426617</name>
</gene>
<keyword evidence="10 11" id="KW-0035">Amyloplast</keyword>
<dbReference type="Pfam" id="PF00534">
    <property type="entry name" value="Glycos_transf_1"/>
    <property type="match status" value="1"/>
</dbReference>
<keyword evidence="15" id="KW-1185">Reference proteome</keyword>
<protein>
    <recommendedName>
        <fullName evidence="11">Starch synthase, chloroplastic/amyloplastic</fullName>
        <ecNumber evidence="11">2.4.1.-</ecNumber>
    </recommendedName>
</protein>
<dbReference type="InterPro" id="IPR013534">
    <property type="entry name" value="Starch_synth_cat_dom"/>
</dbReference>
<dbReference type="EC" id="2.4.1.-" evidence="11"/>
<dbReference type="CDD" id="cd03791">
    <property type="entry name" value="GT5_Glycogen_synthase_DULL1-like"/>
    <property type="match status" value="1"/>
</dbReference>
<dbReference type="Pfam" id="PF08323">
    <property type="entry name" value="Glyco_transf_5"/>
    <property type="match status" value="1"/>
</dbReference>
<keyword evidence="5" id="KW-0934">Plastid</keyword>
<dbReference type="FunFam" id="3.40.50.2000:FF:000048">
    <property type="entry name" value="Starch synthase, chloroplastic/amyloplastic"/>
    <property type="match status" value="1"/>
</dbReference>
<evidence type="ECO:0000259" key="13">
    <source>
        <dbReference type="Pfam" id="PF00534"/>
    </source>
</evidence>
<dbReference type="FunFam" id="3.40.50.2000:FF:000025">
    <property type="entry name" value="Starch synthase, chloroplastic/amyloplastic"/>
    <property type="match status" value="1"/>
</dbReference>
<evidence type="ECO:0000313" key="16">
    <source>
        <dbReference type="RefSeq" id="XP_021297544.1"/>
    </source>
</evidence>
<evidence type="ECO:0000256" key="5">
    <source>
        <dbReference type="ARBA" id="ARBA00022640"/>
    </source>
</evidence>
<feature type="compositionally biased region" description="Basic and acidic residues" evidence="12">
    <location>
        <begin position="175"/>
        <end position="186"/>
    </location>
</feature>
<comment type="similarity">
    <text evidence="3 11">Belongs to the glycosyltransferase 1 family. Bacterial/plant glycogen synthase subfamily.</text>
</comment>
<dbReference type="AlphaFoldDB" id="A0A6J1BGV6"/>
<evidence type="ECO:0000256" key="1">
    <source>
        <dbReference type="ARBA" id="ARBA00001478"/>
    </source>
</evidence>
<dbReference type="NCBIfam" id="TIGR02095">
    <property type="entry name" value="glgA"/>
    <property type="match status" value="1"/>
</dbReference>
<reference evidence="16" key="1">
    <citation type="submission" date="2025-08" db="UniProtKB">
        <authorList>
            <consortium name="RefSeq"/>
        </authorList>
    </citation>
    <scope>IDENTIFICATION</scope>
    <source>
        <tissue evidence="16">Leaf</tissue>
    </source>
</reference>
<sequence>MAYIASSSSPFIIESKRENRPVFPFSTFRPRKSTSLAVLNGSTCGVSLFSNKGQLWRFKPVRVAGSLDGVGGGGDDSEDTFQATIEKSKKVLAMQRDLLHQIAERRKLVSSIKCSITDQDEDEVFHEQRDNCLPKVDLTSSSSDKMDENNNGSILLSSRVNLTMKDVPEIPLPDEVGREPEQHLAPEKASSNIGSSKQLKTTDHKPLKSDVLPSYLSSSSDTARLAVEENETLTEAGLEEVGEVDDPAIEDEKPPPLAGANVMNVILVAAECAPWCKTGGLGDVAGSLPKALARRGHRVMVVAPRYADYAEPQDTGVRKRYKVDGQDVEVSYFQAYIDGVDFVFMDSPMFRHMQNNIYGGNRLDILKRMILFCKAAVEVPWHVPCGGVCYGDGNLVFIANDWHTALLPVYLKAYYRDNGLMSFTRSVLVIHNIAHQGRGPVEDFRYVDLPEHYIDLFKLHDPVGGDHFNIFAAGLKTADRVVTVSHGYAWELKTSEGGWGLHGIINESDWKLRGIVNGIDTKHWNPQYDVHLKSDGYTNYSLETLKTGKAQCKAALQKELGLPLREDVPLIGFIGRLDHQKGVDLIAEAIPWMMGQDVQLVMLGTGRPDLEEMLRQFENQHPDKVRGWVGFSVKTAHRITAGADILLMPSRFEPCGLNQLYAMNYGTIPVVHAVGGLRDTVQPFKPYEESGLGWTFDSADANRLIHALGNCLLTYREYKKSWEGLQRRGMMQDLSWDNAAEKYEEVLVAAKYQW</sequence>
<keyword evidence="6 11" id="KW-0328">Glycosyltransferase</keyword>
<dbReference type="GO" id="GO:0009011">
    <property type="term" value="F:alpha-1,4-glucan glucosyltransferase (ADP-glucose donor) activity"/>
    <property type="evidence" value="ECO:0007669"/>
    <property type="project" value="UniProtKB-EC"/>
</dbReference>
<dbReference type="GO" id="GO:0004373">
    <property type="term" value="F:alpha-1,4-glucan glucosyltransferase (UDP-glucose donor) activity"/>
    <property type="evidence" value="ECO:0007669"/>
    <property type="project" value="InterPro"/>
</dbReference>
<comment type="subcellular location">
    <subcellularLocation>
        <location evidence="11">Plastid</location>
        <location evidence="11">Chloroplast</location>
    </subcellularLocation>
    <subcellularLocation>
        <location evidence="11">Plastid</location>
        <location evidence="11">Amyloplast</location>
    </subcellularLocation>
</comment>
<evidence type="ECO:0000256" key="6">
    <source>
        <dbReference type="ARBA" id="ARBA00022676"/>
    </source>
</evidence>
<dbReference type="OrthoDB" id="512920at2759"/>
<dbReference type="GeneID" id="110426617"/>
<dbReference type="RefSeq" id="XP_021297544.1">
    <property type="nucleotide sequence ID" value="XM_021441869.1"/>
</dbReference>
<name>A0A6J1BGV6_9ROSI</name>